<evidence type="ECO:0000256" key="9">
    <source>
        <dbReference type="ARBA" id="ARBA00025699"/>
    </source>
</evidence>
<name>A0A382AMV0_9ZZZZ</name>
<dbReference type="Pfam" id="PF20260">
    <property type="entry name" value="PUA_4"/>
    <property type="match status" value="1"/>
</dbReference>
<evidence type="ECO:0000256" key="5">
    <source>
        <dbReference type="ARBA" id="ARBA00022552"/>
    </source>
</evidence>
<dbReference type="GO" id="GO:0070475">
    <property type="term" value="P:rRNA base methylation"/>
    <property type="evidence" value="ECO:0007669"/>
    <property type="project" value="TreeGrafter"/>
</dbReference>
<dbReference type="AlphaFoldDB" id="A0A382AMV0"/>
<keyword evidence="8" id="KW-0949">S-adenosyl-L-methionine</keyword>
<evidence type="ECO:0000259" key="12">
    <source>
        <dbReference type="Pfam" id="PF20260"/>
    </source>
</evidence>
<reference evidence="13" key="1">
    <citation type="submission" date="2018-05" db="EMBL/GenBank/DDBJ databases">
        <authorList>
            <person name="Lanie J.A."/>
            <person name="Ng W.-L."/>
            <person name="Kazmierczak K.M."/>
            <person name="Andrzejewski T.M."/>
            <person name="Davidsen T.M."/>
            <person name="Wayne K.J."/>
            <person name="Tettelin H."/>
            <person name="Glass J.I."/>
            <person name="Rusch D."/>
            <person name="Podicherti R."/>
            <person name="Tsui H.-C.T."/>
            <person name="Winkler M.E."/>
        </authorList>
    </citation>
    <scope>NUCLEOTIDE SEQUENCE</scope>
</reference>
<dbReference type="InterPro" id="IPR046887">
    <property type="entry name" value="RsmE_PUA-like"/>
</dbReference>
<dbReference type="InterPro" id="IPR046886">
    <property type="entry name" value="RsmE_MTase_dom"/>
</dbReference>
<dbReference type="InterPro" id="IPR029026">
    <property type="entry name" value="tRNA_m1G_MTases_N"/>
</dbReference>
<protein>
    <recommendedName>
        <fullName evidence="3">16S rRNA (uracil(1498)-N(3))-methyltransferase</fullName>
        <ecNumber evidence="3">2.1.1.193</ecNumber>
    </recommendedName>
</protein>
<keyword evidence="5" id="KW-0698">rRNA processing</keyword>
<dbReference type="SUPFAM" id="SSF75217">
    <property type="entry name" value="alpha/beta knot"/>
    <property type="match status" value="1"/>
</dbReference>
<dbReference type="InterPro" id="IPR006700">
    <property type="entry name" value="RsmE"/>
</dbReference>
<dbReference type="GO" id="GO:0005737">
    <property type="term" value="C:cytoplasm"/>
    <property type="evidence" value="ECO:0007669"/>
    <property type="project" value="UniProtKB-SubCell"/>
</dbReference>
<gene>
    <name evidence="13" type="ORF">METZ01_LOCUS155739</name>
</gene>
<dbReference type="EC" id="2.1.1.193" evidence="3"/>
<organism evidence="13">
    <name type="scientific">marine metagenome</name>
    <dbReference type="NCBI Taxonomy" id="408172"/>
    <lineage>
        <taxon>unclassified sequences</taxon>
        <taxon>metagenomes</taxon>
        <taxon>ecological metagenomes</taxon>
    </lineage>
</organism>
<comment type="function">
    <text evidence="9">Specifically methylates the N3 position of the uracil ring of uridine 1498 (m3U1498) in 16S rRNA. Acts on the fully assembled 30S ribosomal subunit.</text>
</comment>
<dbReference type="PANTHER" id="PTHR30027:SF3">
    <property type="entry name" value="16S RRNA (URACIL(1498)-N(3))-METHYLTRANSFERASE"/>
    <property type="match status" value="1"/>
</dbReference>
<evidence type="ECO:0000256" key="7">
    <source>
        <dbReference type="ARBA" id="ARBA00022679"/>
    </source>
</evidence>
<dbReference type="InterPro" id="IPR015947">
    <property type="entry name" value="PUA-like_sf"/>
</dbReference>
<dbReference type="PIRSF" id="PIRSF015601">
    <property type="entry name" value="MTase_slr0722"/>
    <property type="match status" value="1"/>
</dbReference>
<comment type="similarity">
    <text evidence="2">Belongs to the RNA methyltransferase RsmE family.</text>
</comment>
<evidence type="ECO:0000256" key="2">
    <source>
        <dbReference type="ARBA" id="ARBA00005528"/>
    </source>
</evidence>
<evidence type="ECO:0000256" key="10">
    <source>
        <dbReference type="ARBA" id="ARBA00047944"/>
    </source>
</evidence>
<evidence type="ECO:0000256" key="6">
    <source>
        <dbReference type="ARBA" id="ARBA00022603"/>
    </source>
</evidence>
<dbReference type="NCBIfam" id="NF008696">
    <property type="entry name" value="PRK11713.3-5"/>
    <property type="match status" value="1"/>
</dbReference>
<keyword evidence="6" id="KW-0489">Methyltransferase</keyword>
<feature type="domain" description="Ribosomal RNA small subunit methyltransferase E methyltransferase" evidence="11">
    <location>
        <begin position="79"/>
        <end position="239"/>
    </location>
</feature>
<dbReference type="EMBL" id="UINC01026084">
    <property type="protein sequence ID" value="SVB02885.1"/>
    <property type="molecule type" value="Genomic_DNA"/>
</dbReference>
<dbReference type="Gene3D" id="2.40.240.20">
    <property type="entry name" value="Hypothetical PUA domain-like, domain 1"/>
    <property type="match status" value="1"/>
</dbReference>
<dbReference type="NCBIfam" id="TIGR00046">
    <property type="entry name" value="RsmE family RNA methyltransferase"/>
    <property type="match status" value="1"/>
</dbReference>
<evidence type="ECO:0000313" key="13">
    <source>
        <dbReference type="EMBL" id="SVB02885.1"/>
    </source>
</evidence>
<keyword evidence="4" id="KW-0963">Cytoplasm</keyword>
<evidence type="ECO:0000256" key="4">
    <source>
        <dbReference type="ARBA" id="ARBA00022490"/>
    </source>
</evidence>
<dbReference type="CDD" id="cd18084">
    <property type="entry name" value="RsmE-like"/>
    <property type="match status" value="1"/>
</dbReference>
<comment type="subcellular location">
    <subcellularLocation>
        <location evidence="1">Cytoplasm</location>
    </subcellularLocation>
</comment>
<dbReference type="PANTHER" id="PTHR30027">
    <property type="entry name" value="RIBOSOMAL RNA SMALL SUBUNIT METHYLTRANSFERASE E"/>
    <property type="match status" value="1"/>
</dbReference>
<keyword evidence="7" id="KW-0808">Transferase</keyword>
<sequence length="243" mass="27658">MKKSKTRIFVNKTISSNLLIYIKNKQHHFLKNVLRIKVNDEINVFDSITGEWKSIVIAINRDNTVLRIGSIIDKIKPSSDIWLIFAPIKQHRMSIAIQKATELGVAKIIPCITEFTNIRKINTKNLNDNAIEAAEQCGRLDVPKIENQIELDTILSNWPKDRKLIYCNERIDTNQSIIDKLSPYKNSINKWAVLIGPEGGFSNHENKLLSENNDVLSVSLGEKLLRSDTAITVSLFIIQQLLV</sequence>
<dbReference type="SUPFAM" id="SSF88697">
    <property type="entry name" value="PUA domain-like"/>
    <property type="match status" value="1"/>
</dbReference>
<evidence type="ECO:0000256" key="1">
    <source>
        <dbReference type="ARBA" id="ARBA00004496"/>
    </source>
</evidence>
<dbReference type="Pfam" id="PF04452">
    <property type="entry name" value="Methyltrans_RNA"/>
    <property type="match status" value="1"/>
</dbReference>
<dbReference type="GO" id="GO:0070042">
    <property type="term" value="F:rRNA (uridine-N3-)-methyltransferase activity"/>
    <property type="evidence" value="ECO:0007669"/>
    <property type="project" value="TreeGrafter"/>
</dbReference>
<proteinExistence type="inferred from homology"/>
<dbReference type="InterPro" id="IPR029028">
    <property type="entry name" value="Alpha/beta_knot_MTases"/>
</dbReference>
<feature type="domain" description="Ribosomal RNA small subunit methyltransferase E PUA-like" evidence="12">
    <location>
        <begin position="24"/>
        <end position="65"/>
    </location>
</feature>
<evidence type="ECO:0000256" key="3">
    <source>
        <dbReference type="ARBA" id="ARBA00012328"/>
    </source>
</evidence>
<comment type="catalytic activity">
    <reaction evidence="10">
        <text>uridine(1498) in 16S rRNA + S-adenosyl-L-methionine = N(3)-methyluridine(1498) in 16S rRNA + S-adenosyl-L-homocysteine + H(+)</text>
        <dbReference type="Rhea" id="RHEA:42920"/>
        <dbReference type="Rhea" id="RHEA-COMP:10283"/>
        <dbReference type="Rhea" id="RHEA-COMP:10284"/>
        <dbReference type="ChEBI" id="CHEBI:15378"/>
        <dbReference type="ChEBI" id="CHEBI:57856"/>
        <dbReference type="ChEBI" id="CHEBI:59789"/>
        <dbReference type="ChEBI" id="CHEBI:65315"/>
        <dbReference type="ChEBI" id="CHEBI:74502"/>
        <dbReference type="EC" id="2.1.1.193"/>
    </reaction>
</comment>
<evidence type="ECO:0000259" key="11">
    <source>
        <dbReference type="Pfam" id="PF04452"/>
    </source>
</evidence>
<dbReference type="Gene3D" id="3.40.1280.10">
    <property type="match status" value="1"/>
</dbReference>
<accession>A0A382AMV0</accession>
<evidence type="ECO:0000256" key="8">
    <source>
        <dbReference type="ARBA" id="ARBA00022691"/>
    </source>
</evidence>